<name>A0A645GXR6_9ZZZZ</name>
<dbReference type="PANTHER" id="PTHR21090:SF5">
    <property type="entry name" value="PENTAFUNCTIONAL AROM POLYPEPTIDE"/>
    <property type="match status" value="1"/>
</dbReference>
<dbReference type="GO" id="GO:0003866">
    <property type="term" value="F:3-phosphoshikimate 1-carboxyvinyltransferase activity"/>
    <property type="evidence" value="ECO:0007669"/>
    <property type="project" value="UniProtKB-EC"/>
</dbReference>
<evidence type="ECO:0000259" key="2">
    <source>
        <dbReference type="Pfam" id="PF00275"/>
    </source>
</evidence>
<dbReference type="EMBL" id="VSSQ01082623">
    <property type="protein sequence ID" value="MPN31180.1"/>
    <property type="molecule type" value="Genomic_DNA"/>
</dbReference>
<dbReference type="GO" id="GO:0009423">
    <property type="term" value="P:chorismate biosynthetic process"/>
    <property type="evidence" value="ECO:0007669"/>
    <property type="project" value="TreeGrafter"/>
</dbReference>
<dbReference type="Gene3D" id="3.65.10.10">
    <property type="entry name" value="Enolpyruvate transferase domain"/>
    <property type="match status" value="2"/>
</dbReference>
<dbReference type="PANTHER" id="PTHR21090">
    <property type="entry name" value="AROM/DEHYDROQUINATE SYNTHASE"/>
    <property type="match status" value="1"/>
</dbReference>
<keyword evidence="1 3" id="KW-0808">Transferase</keyword>
<gene>
    <name evidence="3" type="primary">aroA_41</name>
    <name evidence="3" type="ORF">SDC9_178654</name>
</gene>
<dbReference type="InterPro" id="IPR036968">
    <property type="entry name" value="Enolpyruvate_Tfrase_sf"/>
</dbReference>
<feature type="domain" description="Enolpyruvate transferase" evidence="2">
    <location>
        <begin position="1"/>
        <end position="200"/>
    </location>
</feature>
<proteinExistence type="predicted"/>
<dbReference type="EC" id="2.5.1.19" evidence="3"/>
<sequence length="212" mass="22462">MTVEALRAAGIRVLSQPAQRRWTVPSGRFHSFDATVEPDWSQAAFWYAANVLGSTLRLEGLNPKSSQGDRVAAEYAARLSQPGDMEIDVSGCPDLVPPLAVMATVRQGTARFTNAARLRLKESDRLKTTAAMLLALGGDTDEETDSLTIRGGSRLSGGIVNGAGDHRIVMAAAIAATRCTGPVTILGAEAVNKSYPSFFEDYSALGGDVHVV</sequence>
<dbReference type="PROSITE" id="PS00885">
    <property type="entry name" value="EPSP_SYNTHASE_2"/>
    <property type="match status" value="1"/>
</dbReference>
<dbReference type="SUPFAM" id="SSF55205">
    <property type="entry name" value="EPT/RTPC-like"/>
    <property type="match status" value="1"/>
</dbReference>
<evidence type="ECO:0000313" key="3">
    <source>
        <dbReference type="EMBL" id="MPN31180.1"/>
    </source>
</evidence>
<dbReference type="InterPro" id="IPR001986">
    <property type="entry name" value="Enolpyruvate_Tfrase_dom"/>
</dbReference>
<dbReference type="Pfam" id="PF00275">
    <property type="entry name" value="EPSP_synthase"/>
    <property type="match status" value="1"/>
</dbReference>
<dbReference type="InterPro" id="IPR023193">
    <property type="entry name" value="EPSP_synthase_CS"/>
</dbReference>
<dbReference type="InterPro" id="IPR013792">
    <property type="entry name" value="RNA3'P_cycl/enolpyr_Trfase_a/b"/>
</dbReference>
<protein>
    <submittedName>
        <fullName evidence="3">3-phosphoshikimate 1-carboxyvinyltransferase</fullName>
        <ecNumber evidence="3">2.5.1.19</ecNumber>
    </submittedName>
</protein>
<comment type="caution">
    <text evidence="3">The sequence shown here is derived from an EMBL/GenBank/DDBJ whole genome shotgun (WGS) entry which is preliminary data.</text>
</comment>
<organism evidence="3">
    <name type="scientific">bioreactor metagenome</name>
    <dbReference type="NCBI Taxonomy" id="1076179"/>
    <lineage>
        <taxon>unclassified sequences</taxon>
        <taxon>metagenomes</taxon>
        <taxon>ecological metagenomes</taxon>
    </lineage>
</organism>
<evidence type="ECO:0000256" key="1">
    <source>
        <dbReference type="ARBA" id="ARBA00022679"/>
    </source>
</evidence>
<reference evidence="3" key="1">
    <citation type="submission" date="2019-08" db="EMBL/GenBank/DDBJ databases">
        <authorList>
            <person name="Kucharzyk K."/>
            <person name="Murdoch R.W."/>
            <person name="Higgins S."/>
            <person name="Loffler F."/>
        </authorList>
    </citation>
    <scope>NUCLEOTIDE SEQUENCE</scope>
</reference>
<dbReference type="AlphaFoldDB" id="A0A645GXR6"/>
<accession>A0A645GXR6</accession>